<proteinExistence type="predicted"/>
<dbReference type="EMBL" id="CP136422">
    <property type="protein sequence ID" value="WPX76321.1"/>
    <property type="molecule type" value="Genomic_DNA"/>
</dbReference>
<accession>A0ABZ0UK01</accession>
<protein>
    <submittedName>
        <fullName evidence="1">Uncharacterized protein</fullName>
    </submittedName>
</protein>
<name>A0ABZ0UK01_9FIRM</name>
<reference evidence="1" key="1">
    <citation type="submission" date="2023-10" db="EMBL/GenBank/DDBJ databases">
        <title>Genome sequence of Blautia coccoides DSM 935.</title>
        <authorList>
            <person name="Boeer T."/>
            <person name="Bengelsdorf F.R."/>
            <person name="Daniel R."/>
            <person name="Poehlein A."/>
        </authorList>
    </citation>
    <scope>NUCLEOTIDE SEQUENCE [LARGE SCALE GENOMIC DNA]</scope>
    <source>
        <strain evidence="1">DSM 935</strain>
    </source>
</reference>
<organism evidence="1 2">
    <name type="scientific">Blautia producta</name>
    <dbReference type="NCBI Taxonomy" id="33035"/>
    <lineage>
        <taxon>Bacteria</taxon>
        <taxon>Bacillati</taxon>
        <taxon>Bacillota</taxon>
        <taxon>Clostridia</taxon>
        <taxon>Lachnospirales</taxon>
        <taxon>Lachnospiraceae</taxon>
        <taxon>Blautia</taxon>
    </lineage>
</organism>
<dbReference type="Proteomes" id="UP001325248">
    <property type="component" value="Chromosome"/>
</dbReference>
<evidence type="ECO:0000313" key="2">
    <source>
        <dbReference type="Proteomes" id="UP001325248"/>
    </source>
</evidence>
<gene>
    <name evidence="1" type="ORF">BLCOC_47070</name>
</gene>
<sequence length="37" mass="4545">MEAFEEQKYDAELRNEGYTNILKYGICFYKKECMVRM</sequence>
<keyword evidence="2" id="KW-1185">Reference proteome</keyword>
<evidence type="ECO:0000313" key="1">
    <source>
        <dbReference type="EMBL" id="WPX76321.1"/>
    </source>
</evidence>